<dbReference type="HAMAP" id="MF_01854">
    <property type="entry name" value="FBPase_class3"/>
    <property type="match status" value="1"/>
</dbReference>
<protein>
    <recommendedName>
        <fullName evidence="4">Fructose-1,6-bisphosphatase class 3</fullName>
        <shortName evidence="4">FBPase class 3</shortName>
        <ecNumber evidence="4">3.1.3.11</ecNumber>
    </recommendedName>
    <alternativeName>
        <fullName evidence="4">D-fructose-1,6-bisphosphate 1-phosphohydrolase class 3</fullName>
    </alternativeName>
</protein>
<evidence type="ECO:0000256" key="1">
    <source>
        <dbReference type="ARBA" id="ARBA00022801"/>
    </source>
</evidence>
<comment type="catalytic activity">
    <reaction evidence="4">
        <text>beta-D-fructose 1,6-bisphosphate + H2O = beta-D-fructose 6-phosphate + phosphate</text>
        <dbReference type="Rhea" id="RHEA:11064"/>
        <dbReference type="ChEBI" id="CHEBI:15377"/>
        <dbReference type="ChEBI" id="CHEBI:32966"/>
        <dbReference type="ChEBI" id="CHEBI:43474"/>
        <dbReference type="ChEBI" id="CHEBI:57634"/>
        <dbReference type="EC" id="3.1.3.11"/>
    </reaction>
</comment>
<dbReference type="SUPFAM" id="SSF56300">
    <property type="entry name" value="Metallo-dependent phosphatases"/>
    <property type="match status" value="2"/>
</dbReference>
<comment type="cofactor">
    <cofactor evidence="4">
        <name>Mn(2+)</name>
        <dbReference type="ChEBI" id="CHEBI:29035"/>
    </cofactor>
</comment>
<evidence type="ECO:0000256" key="3">
    <source>
        <dbReference type="ARBA" id="ARBA00023277"/>
    </source>
</evidence>
<dbReference type="InterPro" id="IPR029052">
    <property type="entry name" value="Metallo-depent_PP-like"/>
</dbReference>
<dbReference type="Pfam" id="PF06874">
    <property type="entry name" value="FBPase_2"/>
    <property type="match status" value="1"/>
</dbReference>
<comment type="caution">
    <text evidence="5">The sequence shown here is derived from an EMBL/GenBank/DDBJ whole genome shotgun (WGS) entry which is preliminary data.</text>
</comment>
<name>A0A9D1LRY4_9FIRM</name>
<sequence length="666" mass="74853">MVRMIMNYSRDTLKYLKQLRRQYPTARQASAEIIRLRAVLKLPKGTEHFLSDLHGESAAFLHMLRNASGVIKQKTNDLYRDILPTHERDMLCTLVYYPEEKLSLLKKQGAVNAEWYRITILRLVELARLMAVKYTRTHVRAAMPEDLGELMEELLLREDVHDKQAYYSETVDAIIECGQADAVIIELSRVIQYLSIDHLHIIGDIYDRGPHADLIMDALDNYHNVDVQWGNHDIVWMGAAAGSQVCIAQVLVTQLKYGNLDALEVGYGISLRALATFAAGAYASDPCAEFMPKRLGGADSGEDDMELARMHKAMAIIMFKLECQLLRRHPEYGMDDRRLLERVDFGDGTLEIDGVRHALTSNAFPTVDPADPTALTEGERELMYRLQIAFEHSEKLQKHVKFLFAAGSMYLCCNGNLLYHGCIPMNADGSLMQLPIDTPDGRPTGRAALDCAERIARQGYFARAGSRARRDGQDMMWYLWCGPVSPLFGKSRMATFERYFIADETTWTEQKNPYYALMHDESVARGILEAFGLSPDTGHIINGHVPVRVKKGESPVHAGGRLLVIDGGLSRAYQGVTGIAGYTLIFSSHALLLVAHQPFESTTRAITDEQDIHSVQTVVEQMPRRLRILDTDQGARLQERIDDLTCLIDAYASGAIKEGGLDEREM</sequence>
<dbReference type="EMBL" id="DVNK01000039">
    <property type="protein sequence ID" value="HIU46921.1"/>
    <property type="molecule type" value="Genomic_DNA"/>
</dbReference>
<evidence type="ECO:0000313" key="6">
    <source>
        <dbReference type="Proteomes" id="UP000824123"/>
    </source>
</evidence>
<reference evidence="5" key="2">
    <citation type="journal article" date="2021" name="PeerJ">
        <title>Extensive microbial diversity within the chicken gut microbiome revealed by metagenomics and culture.</title>
        <authorList>
            <person name="Gilroy R."/>
            <person name="Ravi A."/>
            <person name="Getino M."/>
            <person name="Pursley I."/>
            <person name="Horton D.L."/>
            <person name="Alikhan N.F."/>
            <person name="Baker D."/>
            <person name="Gharbi K."/>
            <person name="Hall N."/>
            <person name="Watson M."/>
            <person name="Adriaenssens E.M."/>
            <person name="Foster-Nyarko E."/>
            <person name="Jarju S."/>
            <person name="Secka A."/>
            <person name="Antonio M."/>
            <person name="Oren A."/>
            <person name="Chaudhuri R.R."/>
            <person name="La Ragione R."/>
            <person name="Hildebrand F."/>
            <person name="Pallen M.J."/>
        </authorList>
    </citation>
    <scope>NUCLEOTIDE SEQUENCE</scope>
    <source>
        <strain evidence="5">ChiSxjej2B14-8506</strain>
    </source>
</reference>
<dbReference type="GO" id="GO:0042132">
    <property type="term" value="F:fructose 1,6-bisphosphate 1-phosphatase activity"/>
    <property type="evidence" value="ECO:0007669"/>
    <property type="project" value="UniProtKB-UniRule"/>
</dbReference>
<keyword evidence="1 4" id="KW-0378">Hydrolase</keyword>
<dbReference type="EC" id="3.1.3.11" evidence="4"/>
<accession>A0A9D1LRY4</accession>
<dbReference type="GO" id="GO:0006094">
    <property type="term" value="P:gluconeogenesis"/>
    <property type="evidence" value="ECO:0007669"/>
    <property type="project" value="UniProtKB-UniRule"/>
</dbReference>
<gene>
    <name evidence="4" type="primary">fbp</name>
    <name evidence="5" type="ORF">IAC59_06650</name>
</gene>
<dbReference type="AlphaFoldDB" id="A0A9D1LRY4"/>
<reference evidence="5" key="1">
    <citation type="submission" date="2020-10" db="EMBL/GenBank/DDBJ databases">
        <authorList>
            <person name="Gilroy R."/>
        </authorList>
    </citation>
    <scope>NUCLEOTIDE SEQUENCE</scope>
    <source>
        <strain evidence="5">ChiSxjej2B14-8506</strain>
    </source>
</reference>
<comment type="similarity">
    <text evidence="4">Belongs to the FBPase class 3 family.</text>
</comment>
<organism evidence="5 6">
    <name type="scientific">Candidatus Fimadaptatus faecigallinarum</name>
    <dbReference type="NCBI Taxonomy" id="2840814"/>
    <lineage>
        <taxon>Bacteria</taxon>
        <taxon>Bacillati</taxon>
        <taxon>Bacillota</taxon>
        <taxon>Clostridia</taxon>
        <taxon>Eubacteriales</taxon>
        <taxon>Candidatus Fimadaptatus</taxon>
    </lineage>
</organism>
<keyword evidence="2 4" id="KW-0464">Manganese</keyword>
<dbReference type="InterPro" id="IPR009164">
    <property type="entry name" value="FBPtase_class3"/>
</dbReference>
<evidence type="ECO:0000256" key="2">
    <source>
        <dbReference type="ARBA" id="ARBA00023211"/>
    </source>
</evidence>
<evidence type="ECO:0000313" key="5">
    <source>
        <dbReference type="EMBL" id="HIU46921.1"/>
    </source>
</evidence>
<evidence type="ECO:0000256" key="4">
    <source>
        <dbReference type="HAMAP-Rule" id="MF_01854"/>
    </source>
</evidence>
<dbReference type="Proteomes" id="UP000824123">
    <property type="component" value="Unassembled WGS sequence"/>
</dbReference>
<proteinExistence type="inferred from homology"/>
<comment type="pathway">
    <text evidence="4">Carbohydrate biosynthesis; gluconeogenesis.</text>
</comment>
<keyword evidence="3 4" id="KW-0119">Carbohydrate metabolism</keyword>